<protein>
    <submittedName>
        <fullName evidence="1">Uncharacterized protein</fullName>
    </submittedName>
</protein>
<organism evidence="1">
    <name type="scientific">marine sediment metagenome</name>
    <dbReference type="NCBI Taxonomy" id="412755"/>
    <lineage>
        <taxon>unclassified sequences</taxon>
        <taxon>metagenomes</taxon>
        <taxon>ecological metagenomes</taxon>
    </lineage>
</organism>
<reference evidence="1" key="1">
    <citation type="journal article" date="2015" name="Nature">
        <title>Complex archaea that bridge the gap between prokaryotes and eukaryotes.</title>
        <authorList>
            <person name="Spang A."/>
            <person name="Saw J.H."/>
            <person name="Jorgensen S.L."/>
            <person name="Zaremba-Niedzwiedzka K."/>
            <person name="Martijn J."/>
            <person name="Lind A.E."/>
            <person name="van Eijk R."/>
            <person name="Schleper C."/>
            <person name="Guy L."/>
            <person name="Ettema T.J."/>
        </authorList>
    </citation>
    <scope>NUCLEOTIDE SEQUENCE</scope>
</reference>
<dbReference type="AlphaFoldDB" id="A0A0F9NU58"/>
<gene>
    <name evidence="1" type="ORF">LCGC14_0909420</name>
</gene>
<name>A0A0F9NU58_9ZZZZ</name>
<sequence>MKLRIPVSATVSWWRRPGSRWVQHDLVELPSMMAGMRWPETPDDIVMERMYPPDQLYCIARYCVDKLEGRFGWHRATS</sequence>
<proteinExistence type="predicted"/>
<dbReference type="EMBL" id="LAZR01003012">
    <property type="protein sequence ID" value="KKN23020.1"/>
    <property type="molecule type" value="Genomic_DNA"/>
</dbReference>
<evidence type="ECO:0000313" key="1">
    <source>
        <dbReference type="EMBL" id="KKN23020.1"/>
    </source>
</evidence>
<accession>A0A0F9NU58</accession>
<comment type="caution">
    <text evidence="1">The sequence shown here is derived from an EMBL/GenBank/DDBJ whole genome shotgun (WGS) entry which is preliminary data.</text>
</comment>